<name>A0A024V7K7_PLAFA</name>
<protein>
    <recommendedName>
        <fullName evidence="5">Surface antigen</fullName>
    </recommendedName>
</protein>
<sequence>MISNNFKLIIFSIILGILTLIYNNVCERLYKNMKYKNIVLVSTNFRSLAELLYEPTKNHIHEINELKEYGNTNETKFKKNKYPNDDAKRKQNVPQVTEKEYAGTPKSMKYKNETCDKGKGAQSISSSRSPICLEMQRKLYNNFYVKPEMGFQNFLNKSNDKFCEYTNKKKMYNQLYIRNKVHNIYLNNLKKVCGGGSGVCTLSSVATGIIAPVPGSTASASGKALFVSTTVPYYCGIAALVLIIIAVALIILYIWLYRRRKNSCKHEWNKRLRR</sequence>
<keyword evidence="2" id="KW-0472">Membrane</keyword>
<dbReference type="AlphaFoldDB" id="A0A024V7K7"/>
<reference evidence="3 4" key="1">
    <citation type="submission" date="2013-02" db="EMBL/GenBank/DDBJ databases">
        <title>The Genome Annotation of Plasmodium falciparum Vietnam Oak-Knoll (FVO).</title>
        <authorList>
            <consortium name="The Broad Institute Genome Sequencing Platform"/>
            <consortium name="The Broad Institute Genome Sequencing Center for Infectious Disease"/>
            <person name="Neafsey D."/>
            <person name="Hoffman S."/>
            <person name="Volkman S."/>
            <person name="Rosenthal P."/>
            <person name="Walker B."/>
            <person name="Young S.K."/>
            <person name="Zeng Q."/>
            <person name="Gargeya S."/>
            <person name="Fitzgerald M."/>
            <person name="Haas B."/>
            <person name="Abouelleil A."/>
            <person name="Allen A.W."/>
            <person name="Alvarado L."/>
            <person name="Arachchi H.M."/>
            <person name="Berlin A.M."/>
            <person name="Chapman S.B."/>
            <person name="Gainer-Dewar J."/>
            <person name="Goldberg J."/>
            <person name="Griggs A."/>
            <person name="Gujja S."/>
            <person name="Hansen M."/>
            <person name="Howarth C."/>
            <person name="Imamovic A."/>
            <person name="Ireland A."/>
            <person name="Larimer J."/>
            <person name="McCowan C."/>
            <person name="Murphy C."/>
            <person name="Pearson M."/>
            <person name="Poon T.W."/>
            <person name="Priest M."/>
            <person name="Roberts A."/>
            <person name="Saif S."/>
            <person name="Shea T."/>
            <person name="Sisk P."/>
            <person name="Sykes S."/>
            <person name="Wortman J."/>
            <person name="Nusbaum C."/>
            <person name="Birren B."/>
        </authorList>
    </citation>
    <scope>NUCLEOTIDE SEQUENCE [LARGE SCALE GENOMIC DNA]</scope>
    <source>
        <strain evidence="4">Vietnam Oak-Knoll (FVO)</strain>
    </source>
</reference>
<dbReference type="Pfam" id="PF17410">
    <property type="entry name" value="Stevor"/>
    <property type="match status" value="1"/>
</dbReference>
<organism evidence="3 4">
    <name type="scientific">Plasmodium falciparum Vietnam Oak-Knoll</name>
    <name type="common">FVO</name>
    <dbReference type="NCBI Taxonomy" id="1036723"/>
    <lineage>
        <taxon>Eukaryota</taxon>
        <taxon>Sar</taxon>
        <taxon>Alveolata</taxon>
        <taxon>Apicomplexa</taxon>
        <taxon>Aconoidasida</taxon>
        <taxon>Haemosporida</taxon>
        <taxon>Plasmodiidae</taxon>
        <taxon>Plasmodium</taxon>
        <taxon>Plasmodium (Laverania)</taxon>
    </lineage>
</organism>
<dbReference type="Proteomes" id="UP000030690">
    <property type="component" value="Unassembled WGS sequence"/>
</dbReference>
<feature type="transmembrane region" description="Helical" evidence="2">
    <location>
        <begin position="192"/>
        <end position="211"/>
    </location>
</feature>
<feature type="region of interest" description="Disordered" evidence="1">
    <location>
        <begin position="74"/>
        <end position="102"/>
    </location>
</feature>
<feature type="transmembrane region" description="Helical" evidence="2">
    <location>
        <begin position="6"/>
        <end position="26"/>
    </location>
</feature>
<evidence type="ECO:0000313" key="3">
    <source>
        <dbReference type="EMBL" id="ETW18791.1"/>
    </source>
</evidence>
<reference evidence="3 4" key="2">
    <citation type="submission" date="2013-02" db="EMBL/GenBank/DDBJ databases">
        <title>The Genome Sequence of Plasmodium falciparum Vietnam Oak-Knoll (FVO).</title>
        <authorList>
            <consortium name="The Broad Institute Genome Sequencing Platform"/>
            <consortium name="The Broad Institute Genome Sequencing Center for Infectious Disease"/>
            <person name="Neafsey D."/>
            <person name="Cheeseman I."/>
            <person name="Volkman S."/>
            <person name="Adams J."/>
            <person name="Walker B."/>
            <person name="Young S.K."/>
            <person name="Zeng Q."/>
            <person name="Gargeya S."/>
            <person name="Fitzgerald M."/>
            <person name="Haas B."/>
            <person name="Abouelleil A."/>
            <person name="Alvarado L."/>
            <person name="Arachchi H.M."/>
            <person name="Berlin A.M."/>
            <person name="Chapman S.B."/>
            <person name="Dewar J."/>
            <person name="Goldberg J."/>
            <person name="Griggs A."/>
            <person name="Gujja S."/>
            <person name="Hansen M."/>
            <person name="Howarth C."/>
            <person name="Imamovic A."/>
            <person name="Larimer J."/>
            <person name="McCowan C."/>
            <person name="Murphy C."/>
            <person name="Neiman D."/>
            <person name="Pearson M."/>
            <person name="Priest M."/>
            <person name="Roberts A."/>
            <person name="Saif S."/>
            <person name="Shea T."/>
            <person name="Sisk P."/>
            <person name="Sykes S."/>
            <person name="Wortman J."/>
            <person name="Nusbaum C."/>
            <person name="Birren B."/>
        </authorList>
    </citation>
    <scope>NUCLEOTIDE SEQUENCE [LARGE SCALE GENOMIC DNA]</scope>
    <source>
        <strain evidence="4">Vietnam Oak-Knoll (FVO)</strain>
    </source>
</reference>
<dbReference type="InterPro" id="IPR006374">
    <property type="entry name" value="VSA_Stevor"/>
</dbReference>
<evidence type="ECO:0008006" key="5">
    <source>
        <dbReference type="Google" id="ProtNLM"/>
    </source>
</evidence>
<dbReference type="OrthoDB" id="378906at2759"/>
<evidence type="ECO:0000313" key="4">
    <source>
        <dbReference type="Proteomes" id="UP000030690"/>
    </source>
</evidence>
<gene>
    <name evidence="3" type="ORF">PFFVO_02292</name>
</gene>
<evidence type="ECO:0000256" key="1">
    <source>
        <dbReference type="SAM" id="MobiDB-lite"/>
    </source>
</evidence>
<accession>A0A024V7K7</accession>
<keyword evidence="2" id="KW-0812">Transmembrane</keyword>
<dbReference type="EMBL" id="KI925077">
    <property type="protein sequence ID" value="ETW18791.1"/>
    <property type="molecule type" value="Genomic_DNA"/>
</dbReference>
<keyword evidence="2" id="KW-1133">Transmembrane helix</keyword>
<feature type="transmembrane region" description="Helical" evidence="2">
    <location>
        <begin position="231"/>
        <end position="256"/>
    </location>
</feature>
<proteinExistence type="predicted"/>
<evidence type="ECO:0000256" key="2">
    <source>
        <dbReference type="SAM" id="Phobius"/>
    </source>
</evidence>